<keyword evidence="1" id="KW-1133">Transmembrane helix</keyword>
<feature type="transmembrane region" description="Helical" evidence="1">
    <location>
        <begin position="81"/>
        <end position="105"/>
    </location>
</feature>
<gene>
    <name evidence="2" type="ORF">N780_08935</name>
</gene>
<protein>
    <submittedName>
        <fullName evidence="2">Uncharacterized protein</fullName>
    </submittedName>
</protein>
<reference evidence="2 3" key="1">
    <citation type="submission" date="2013-08" db="EMBL/GenBank/DDBJ databases">
        <title>Genome of Pontibacillus chungwhensis.</title>
        <authorList>
            <person name="Wang Q."/>
            <person name="Wang G."/>
        </authorList>
    </citation>
    <scope>NUCLEOTIDE SEQUENCE [LARGE SCALE GENOMIC DNA]</scope>
    <source>
        <strain evidence="2 3">BH030062</strain>
    </source>
</reference>
<name>A0A0A2USW4_9BACI</name>
<feature type="transmembrane region" description="Helical" evidence="1">
    <location>
        <begin position="51"/>
        <end position="75"/>
    </location>
</feature>
<dbReference type="AlphaFoldDB" id="A0A0A2USW4"/>
<sequence length="117" mass="12807">MVEFGCADFGKEGPNLEILTWVLLAIMVVGVFYAVNRFAFHYAGSDFKKRLWAGMLFVFSTPLFMFALSMGIQLLDKGEGLAGTIGVLASVPYFVNGLVVFLSAFRLVKPSEIVGND</sequence>
<comment type="caution">
    <text evidence="2">The sequence shown here is derived from an EMBL/GenBank/DDBJ whole genome shotgun (WGS) entry which is preliminary data.</text>
</comment>
<accession>A0A0A2USW4</accession>
<keyword evidence="1" id="KW-0472">Membrane</keyword>
<keyword evidence="1" id="KW-0812">Transmembrane</keyword>
<keyword evidence="3" id="KW-1185">Reference proteome</keyword>
<evidence type="ECO:0000313" key="2">
    <source>
        <dbReference type="EMBL" id="KGP91352.1"/>
    </source>
</evidence>
<proteinExistence type="predicted"/>
<organism evidence="2 3">
    <name type="scientific">Pontibacillus chungwhensis BH030062</name>
    <dbReference type="NCBI Taxonomy" id="1385513"/>
    <lineage>
        <taxon>Bacteria</taxon>
        <taxon>Bacillati</taxon>
        <taxon>Bacillota</taxon>
        <taxon>Bacilli</taxon>
        <taxon>Bacillales</taxon>
        <taxon>Bacillaceae</taxon>
        <taxon>Pontibacillus</taxon>
    </lineage>
</organism>
<feature type="transmembrane region" description="Helical" evidence="1">
    <location>
        <begin position="18"/>
        <end position="39"/>
    </location>
</feature>
<evidence type="ECO:0000256" key="1">
    <source>
        <dbReference type="SAM" id="Phobius"/>
    </source>
</evidence>
<dbReference type="EMBL" id="AVBG01000007">
    <property type="protein sequence ID" value="KGP91352.1"/>
    <property type="molecule type" value="Genomic_DNA"/>
</dbReference>
<evidence type="ECO:0000313" key="3">
    <source>
        <dbReference type="Proteomes" id="UP000030153"/>
    </source>
</evidence>
<dbReference type="Proteomes" id="UP000030153">
    <property type="component" value="Unassembled WGS sequence"/>
</dbReference>